<gene>
    <name evidence="1" type="ORF">E5H86_23325</name>
</gene>
<protein>
    <submittedName>
        <fullName evidence="1">Uncharacterized protein</fullName>
    </submittedName>
</protein>
<name>A0A0L1BI40_ECOLX</name>
<reference evidence="1 2" key="1">
    <citation type="submission" date="2019-04" db="EMBL/GenBank/DDBJ databases">
        <authorList>
            <consortium name="NARMS: The National Antimicrobial Resistance Monitoring System"/>
        </authorList>
    </citation>
    <scope>NUCLEOTIDE SEQUENCE [LARGE SCALE GENOMIC DNA]</scope>
    <source>
        <strain evidence="1 2">FSIS11919500</strain>
    </source>
</reference>
<dbReference type="RefSeq" id="WP_047659560.1">
    <property type="nucleotide sequence ID" value="NZ_BIBG01000080.1"/>
</dbReference>
<dbReference type="Proteomes" id="UP000531916">
    <property type="component" value="Unassembled WGS sequence"/>
</dbReference>
<comment type="caution">
    <text evidence="1">The sequence shown here is derived from an EMBL/GenBank/DDBJ whole genome shotgun (WGS) entry which is preliminary data.</text>
</comment>
<dbReference type="EMBL" id="AASEPP010000055">
    <property type="protein sequence ID" value="EFC2248678.1"/>
    <property type="molecule type" value="Genomic_DNA"/>
</dbReference>
<dbReference type="AlphaFoldDB" id="A0A0L1BI40"/>
<proteinExistence type="predicted"/>
<sequence>MNSGYDLPGGLGPVRERIIDDPWFFLSVALILLVVVYVVSLGLKEVIFSVRKGKGKRNMLRKAYRSRGSAEARGMKKSEK</sequence>
<organism evidence="1 2">
    <name type="scientific">Escherichia coli</name>
    <dbReference type="NCBI Taxonomy" id="562"/>
    <lineage>
        <taxon>Bacteria</taxon>
        <taxon>Pseudomonadati</taxon>
        <taxon>Pseudomonadota</taxon>
        <taxon>Gammaproteobacteria</taxon>
        <taxon>Enterobacterales</taxon>
        <taxon>Enterobacteriaceae</taxon>
        <taxon>Escherichia</taxon>
    </lineage>
</organism>
<evidence type="ECO:0000313" key="2">
    <source>
        <dbReference type="Proteomes" id="UP000531916"/>
    </source>
</evidence>
<evidence type="ECO:0000313" key="1">
    <source>
        <dbReference type="EMBL" id="EFC2248678.1"/>
    </source>
</evidence>
<accession>A0A0L1BI40</accession>